<evidence type="ECO:0000259" key="11">
    <source>
        <dbReference type="PROSITE" id="PS50006"/>
    </source>
</evidence>
<evidence type="ECO:0000256" key="3">
    <source>
        <dbReference type="ARBA" id="ARBA00022553"/>
    </source>
</evidence>
<feature type="transmembrane region" description="Helical" evidence="10">
    <location>
        <begin position="874"/>
        <end position="895"/>
    </location>
</feature>
<dbReference type="EMBL" id="FAOZ01000001">
    <property type="protein sequence ID" value="CUU53934.1"/>
    <property type="molecule type" value="Genomic_DNA"/>
</dbReference>
<keyword evidence="6" id="KW-0067">ATP-binding</keyword>
<feature type="domain" description="ABC transporter" evidence="12">
    <location>
        <begin position="341"/>
        <end position="583"/>
    </location>
</feature>
<dbReference type="InterPro" id="IPR003439">
    <property type="entry name" value="ABC_transporter-like_ATP-bd"/>
</dbReference>
<evidence type="ECO:0000313" key="13">
    <source>
        <dbReference type="EMBL" id="CUU53934.1"/>
    </source>
</evidence>
<dbReference type="SUPFAM" id="SSF52540">
    <property type="entry name" value="P-loop containing nucleoside triphosphate hydrolases"/>
    <property type="match status" value="1"/>
</dbReference>
<dbReference type="Gene3D" id="2.60.200.20">
    <property type="match status" value="2"/>
</dbReference>
<feature type="compositionally biased region" description="Pro residues" evidence="9">
    <location>
        <begin position="920"/>
        <end position="950"/>
    </location>
</feature>
<dbReference type="SUPFAM" id="SSF49879">
    <property type="entry name" value="SMAD/FHA domain"/>
    <property type="match status" value="2"/>
</dbReference>
<dbReference type="RefSeq" id="WP_091270927.1">
    <property type="nucleotide sequence ID" value="NZ_FAOZ01000001.1"/>
</dbReference>
<evidence type="ECO:0000256" key="6">
    <source>
        <dbReference type="ARBA" id="ARBA00022840"/>
    </source>
</evidence>
<evidence type="ECO:0000256" key="8">
    <source>
        <dbReference type="ARBA" id="ARBA00023136"/>
    </source>
</evidence>
<dbReference type="InterPro" id="IPR008984">
    <property type="entry name" value="SMAD_FHA_dom_sf"/>
</dbReference>
<dbReference type="InterPro" id="IPR050352">
    <property type="entry name" value="ABCG_transporters"/>
</dbReference>
<gene>
    <name evidence="13" type="ORF">Ga0074812_101435</name>
</gene>
<dbReference type="GO" id="GO:0140359">
    <property type="term" value="F:ABC-type transporter activity"/>
    <property type="evidence" value="ECO:0007669"/>
    <property type="project" value="InterPro"/>
</dbReference>
<protein>
    <submittedName>
        <fullName evidence="13">ABC-type multidrug transport system, ATPase component</fullName>
    </submittedName>
</protein>
<evidence type="ECO:0000256" key="4">
    <source>
        <dbReference type="ARBA" id="ARBA00022692"/>
    </source>
</evidence>
<keyword evidence="14" id="KW-1185">Reference proteome</keyword>
<dbReference type="Pfam" id="PF01061">
    <property type="entry name" value="ABC2_membrane"/>
    <property type="match status" value="1"/>
</dbReference>
<evidence type="ECO:0000256" key="10">
    <source>
        <dbReference type="SAM" id="Phobius"/>
    </source>
</evidence>
<dbReference type="GO" id="GO:0005524">
    <property type="term" value="F:ATP binding"/>
    <property type="evidence" value="ECO:0007669"/>
    <property type="project" value="UniProtKB-KW"/>
</dbReference>
<dbReference type="Pfam" id="PF16697">
    <property type="entry name" value="Yop-YscD_cpl"/>
    <property type="match status" value="1"/>
</dbReference>
<organism evidence="13 14">
    <name type="scientific">Parafrankia irregularis</name>
    <dbReference type="NCBI Taxonomy" id="795642"/>
    <lineage>
        <taxon>Bacteria</taxon>
        <taxon>Bacillati</taxon>
        <taxon>Actinomycetota</taxon>
        <taxon>Actinomycetes</taxon>
        <taxon>Frankiales</taxon>
        <taxon>Frankiaceae</taxon>
        <taxon>Parafrankia</taxon>
    </lineage>
</organism>
<comment type="subcellular location">
    <subcellularLocation>
        <location evidence="1">Membrane</location>
        <topology evidence="1">Multi-pass membrane protein</topology>
    </subcellularLocation>
</comment>
<dbReference type="InterPro" id="IPR027417">
    <property type="entry name" value="P-loop_NTPase"/>
</dbReference>
<dbReference type="GO" id="GO:0016020">
    <property type="term" value="C:membrane"/>
    <property type="evidence" value="ECO:0007669"/>
    <property type="project" value="UniProtKB-SubCell"/>
</dbReference>
<dbReference type="PANTHER" id="PTHR48041">
    <property type="entry name" value="ABC TRANSPORTER G FAMILY MEMBER 28"/>
    <property type="match status" value="1"/>
</dbReference>
<evidence type="ECO:0000256" key="1">
    <source>
        <dbReference type="ARBA" id="ARBA00004141"/>
    </source>
</evidence>
<dbReference type="Pfam" id="PF00498">
    <property type="entry name" value="FHA"/>
    <property type="match status" value="1"/>
</dbReference>
<dbReference type="InterPro" id="IPR013525">
    <property type="entry name" value="ABC2_TM"/>
</dbReference>
<evidence type="ECO:0000256" key="7">
    <source>
        <dbReference type="ARBA" id="ARBA00022989"/>
    </source>
</evidence>
<feature type="region of interest" description="Disordered" evidence="9">
    <location>
        <begin position="903"/>
        <end position="958"/>
    </location>
</feature>
<reference evidence="14" key="1">
    <citation type="submission" date="2015-11" db="EMBL/GenBank/DDBJ databases">
        <authorList>
            <person name="Varghese N."/>
        </authorList>
    </citation>
    <scope>NUCLEOTIDE SEQUENCE [LARGE SCALE GENOMIC DNA]</scope>
    <source>
        <strain evidence="14">DSM 45899</strain>
    </source>
</reference>
<feature type="domain" description="FHA" evidence="11">
    <location>
        <begin position="23"/>
        <end position="71"/>
    </location>
</feature>
<dbReference type="PROSITE" id="PS50893">
    <property type="entry name" value="ABC_TRANSPORTER_2"/>
    <property type="match status" value="1"/>
</dbReference>
<evidence type="ECO:0000256" key="9">
    <source>
        <dbReference type="SAM" id="MobiDB-lite"/>
    </source>
</evidence>
<dbReference type="PANTHER" id="PTHR48041:SF139">
    <property type="entry name" value="PROTEIN SCARLET"/>
    <property type="match status" value="1"/>
</dbReference>
<evidence type="ECO:0000256" key="5">
    <source>
        <dbReference type="ARBA" id="ARBA00022741"/>
    </source>
</evidence>
<feature type="compositionally biased region" description="Low complexity" evidence="9">
    <location>
        <begin position="192"/>
        <end position="205"/>
    </location>
</feature>
<feature type="compositionally biased region" description="Low complexity" evidence="9">
    <location>
        <begin position="909"/>
        <end position="919"/>
    </location>
</feature>
<keyword evidence="4 10" id="KW-0812">Transmembrane</keyword>
<feature type="region of interest" description="Disordered" evidence="9">
    <location>
        <begin position="98"/>
        <end position="247"/>
    </location>
</feature>
<evidence type="ECO:0000259" key="12">
    <source>
        <dbReference type="PROSITE" id="PS50893"/>
    </source>
</evidence>
<name>A0A0S4QF70_9ACTN</name>
<evidence type="ECO:0000256" key="2">
    <source>
        <dbReference type="ARBA" id="ARBA00022448"/>
    </source>
</evidence>
<dbReference type="AlphaFoldDB" id="A0A0S4QF70"/>
<feature type="transmembrane region" description="Helical" evidence="10">
    <location>
        <begin position="691"/>
        <end position="708"/>
    </location>
</feature>
<sequence length="958" mass="99210">MDRTTLSVITPAGRTMLAGDAPCVVGRGRTSDIVVNDGRVSRRHLMLEPVAGGWRVQDLSVNGLWQDGRRAADLFVSAHEVRIRLGAADGPEIVLVPAAATPGQPGPVTPGQQASAGPVAPVAPAGSPGSPGAAQPGPVNPAWPGAGPAYRPAPPSGPGPVPAPVPYPGQAAAAGGLPPAPAGPQLPPAAPPGWSASARGASPASGPSPVPGAGPGTGGIPVPGPRTGSLPVDPSTSQSAIVHAPRRVHPLRPGTIRLGRSRGNDVAVADLLASRNHAELRVGPAGVEIVDLASANGTFVNGQRVMRAPVGQRDVIAIGHHLYQLEGDSLVEYVDSGDVAFEVQGVSVFAGAKQLMHDMTFRLPGRSLLGVVGPSGAGKSTLLNALTGFRPADVGSVRYAGRDLYAEYDELRRRIGYVPQADPLHAQLTVREALEYGAELRFPADTTAEERRTRVGEVIGELGLTAHANTPVSRLSGGQKKRTSVALELLTRPSLLFLDEPTSGLDPANDQSVMETLKGLAKGGGAGSSDEGGRTVIVVTHSVLFLDLCDYILVLAPGGHVAYFGPADGALRFFGKEDFRDFAAVFRELERTPGAEMAARFRSSEYFVPSAIVAPAVRKAPTALPSVRQQPVSAQLATLTRRYLKVVLADRSYLRLIFAFPFLLGIIPRVIPAPDGLDPLPDRPNSDAMKVLVVLVLCACFMGMANSVREIVKERDIYRRERTIGLSRTAYLGSKIIVLTVITTLQCVIFTLIGLLGRAPAQAALLGAPLAECLIAVIVAAVASMMIGLLVSTLVDNADKTMPVLVLVTMGQLVLSGGLVSVSGRAGLEQISWFVPARWGFAALASTDDLNEVSKLGNEVLRSDPADALWEHSAGIWLLDLTIGVLLAAAALAATSSTLRRIDPKVTRPTAQAPAAAPRPAGPPAMPPAGPPAMPPAGPPAMPPAGPPVGPWGSGGAA</sequence>
<keyword evidence="7 10" id="KW-1133">Transmembrane helix</keyword>
<keyword evidence="3" id="KW-0597">Phosphoprotein</keyword>
<dbReference type="SMART" id="SM00240">
    <property type="entry name" value="FHA"/>
    <property type="match status" value="2"/>
</dbReference>
<feature type="compositionally biased region" description="Pro residues" evidence="9">
    <location>
        <begin position="178"/>
        <end position="191"/>
    </location>
</feature>
<dbReference type="PROSITE" id="PS50006">
    <property type="entry name" value="FHA_DOMAIN"/>
    <property type="match status" value="2"/>
</dbReference>
<dbReference type="Pfam" id="PF00005">
    <property type="entry name" value="ABC_tran"/>
    <property type="match status" value="1"/>
</dbReference>
<keyword evidence="5" id="KW-0547">Nucleotide-binding</keyword>
<dbReference type="InterPro" id="IPR032030">
    <property type="entry name" value="YscD_cytoplasmic_dom"/>
</dbReference>
<dbReference type="InterPro" id="IPR003593">
    <property type="entry name" value="AAA+_ATPase"/>
</dbReference>
<dbReference type="Proteomes" id="UP000198802">
    <property type="component" value="Unassembled WGS sequence"/>
</dbReference>
<feature type="domain" description="FHA" evidence="11">
    <location>
        <begin position="256"/>
        <end position="305"/>
    </location>
</feature>
<dbReference type="InterPro" id="IPR000253">
    <property type="entry name" value="FHA_dom"/>
</dbReference>
<feature type="compositionally biased region" description="Low complexity" evidence="9">
    <location>
        <begin position="168"/>
        <end position="177"/>
    </location>
</feature>
<feature type="compositionally biased region" description="Low complexity" evidence="9">
    <location>
        <begin position="109"/>
        <end position="150"/>
    </location>
</feature>
<keyword evidence="2" id="KW-0813">Transport</keyword>
<accession>A0A0S4QF70</accession>
<dbReference type="CDD" id="cd00060">
    <property type="entry name" value="FHA"/>
    <property type="match status" value="1"/>
</dbReference>
<feature type="transmembrane region" description="Helical" evidence="10">
    <location>
        <begin position="768"/>
        <end position="792"/>
    </location>
</feature>
<dbReference type="SMART" id="SM00382">
    <property type="entry name" value="AAA"/>
    <property type="match status" value="1"/>
</dbReference>
<dbReference type="Gene3D" id="3.40.50.300">
    <property type="entry name" value="P-loop containing nucleotide triphosphate hydrolases"/>
    <property type="match status" value="1"/>
</dbReference>
<feature type="transmembrane region" description="Helical" evidence="10">
    <location>
        <begin position="729"/>
        <end position="756"/>
    </location>
</feature>
<evidence type="ECO:0000313" key="14">
    <source>
        <dbReference type="Proteomes" id="UP000198802"/>
    </source>
</evidence>
<dbReference type="GO" id="GO:0016887">
    <property type="term" value="F:ATP hydrolysis activity"/>
    <property type="evidence" value="ECO:0007669"/>
    <property type="project" value="InterPro"/>
</dbReference>
<feature type="compositionally biased region" description="Pro residues" evidence="9">
    <location>
        <begin position="151"/>
        <end position="167"/>
    </location>
</feature>
<feature type="transmembrane region" description="Helical" evidence="10">
    <location>
        <begin position="804"/>
        <end position="824"/>
    </location>
</feature>
<keyword evidence="8 10" id="KW-0472">Membrane</keyword>
<feature type="transmembrane region" description="Helical" evidence="10">
    <location>
        <begin position="652"/>
        <end position="671"/>
    </location>
</feature>
<proteinExistence type="predicted"/>